<dbReference type="InterPro" id="IPR039261">
    <property type="entry name" value="FNR_nucleotide-bd"/>
</dbReference>
<dbReference type="GeneID" id="43593946"/>
<dbReference type="PANTHER" id="PTHR46505">
    <property type="entry name" value="OXIDOREDUCTASE NAD-BINDING DOMAIN-CONTAINING PROTEIN 1"/>
    <property type="match status" value="1"/>
</dbReference>
<sequence>MSTSAASQQEPRQSKPGEKAAPKRVLFIAGGVGINPLISMLRQIALDFQTRRHSPEFDIKFLYTTRDPGVENRGRILFLEPISKAIVGLGERAELELFLTGNEQENGEDYVRVSDMNIPFKRRRINPGDLLEALGPVEEREDVVCYVCGVPGMTDAFVEILKKAEGMDERNILFEKWW</sequence>
<feature type="region of interest" description="Disordered" evidence="3">
    <location>
        <begin position="1"/>
        <end position="20"/>
    </location>
</feature>
<dbReference type="GO" id="GO:0005739">
    <property type="term" value="C:mitochondrion"/>
    <property type="evidence" value="ECO:0007669"/>
    <property type="project" value="TreeGrafter"/>
</dbReference>
<reference evidence="4 5" key="1">
    <citation type="journal article" date="2018" name="IMA Fungus">
        <title>IMA Genome-F 9: Draft genome sequence of Annulohypoxylon stygium, Aspergillus mulundensis, Berkeleyomyces basicola (syn. Thielaviopsis basicola), Ceratocystis smalleyi, two Cercospora beticola strains, Coleophoma cylindrospora, Fusarium fracticaudum, Phialophora cf. hyalina, and Morchella septimelata.</title>
        <authorList>
            <person name="Wingfield B.D."/>
            <person name="Bills G.F."/>
            <person name="Dong Y."/>
            <person name="Huang W."/>
            <person name="Nel W.J."/>
            <person name="Swalarsk-Parry B.S."/>
            <person name="Vaghefi N."/>
            <person name="Wilken P.M."/>
            <person name="An Z."/>
            <person name="de Beer Z.W."/>
            <person name="De Vos L."/>
            <person name="Chen L."/>
            <person name="Duong T.A."/>
            <person name="Gao Y."/>
            <person name="Hammerbacher A."/>
            <person name="Kikkert J.R."/>
            <person name="Li Y."/>
            <person name="Li H."/>
            <person name="Li K."/>
            <person name="Li Q."/>
            <person name="Liu X."/>
            <person name="Ma X."/>
            <person name="Naidoo K."/>
            <person name="Pethybridge S.J."/>
            <person name="Sun J."/>
            <person name="Steenkamp E.T."/>
            <person name="van der Nest M.A."/>
            <person name="van Wyk S."/>
            <person name="Wingfield M.J."/>
            <person name="Xiong C."/>
            <person name="Yue Q."/>
            <person name="Zhang X."/>
        </authorList>
    </citation>
    <scope>NUCLEOTIDE SEQUENCE [LARGE SCALE GENOMIC DNA]</scope>
    <source>
        <strain evidence="4 5">BP 5553</strain>
    </source>
</reference>
<dbReference type="InterPro" id="IPR052128">
    <property type="entry name" value="Oxidoreductase_NAD-binding"/>
</dbReference>
<dbReference type="PANTHER" id="PTHR46505:SF1">
    <property type="entry name" value="OXIDOREDUCTASE NAD-BINDING DOMAIN-CONTAINING PROTEIN 1"/>
    <property type="match status" value="1"/>
</dbReference>
<dbReference type="STRING" id="2656787.A0A370U020"/>
<name>A0A370U020_9HELO</name>
<dbReference type="Proteomes" id="UP000254866">
    <property type="component" value="Unassembled WGS sequence"/>
</dbReference>
<keyword evidence="1" id="KW-0560">Oxidoreductase</keyword>
<keyword evidence="5" id="KW-1185">Reference proteome</keyword>
<accession>A0A370U020</accession>
<dbReference type="CDD" id="cd00322">
    <property type="entry name" value="FNR_like"/>
    <property type="match status" value="1"/>
</dbReference>
<keyword evidence="2" id="KW-0520">NAD</keyword>
<proteinExistence type="predicted"/>
<evidence type="ECO:0000313" key="5">
    <source>
        <dbReference type="Proteomes" id="UP000254866"/>
    </source>
</evidence>
<feature type="compositionally biased region" description="Polar residues" evidence="3">
    <location>
        <begin position="1"/>
        <end position="11"/>
    </location>
</feature>
<evidence type="ECO:0000313" key="4">
    <source>
        <dbReference type="EMBL" id="RDL41118.1"/>
    </source>
</evidence>
<organism evidence="4 5">
    <name type="scientific">Venustampulla echinocandica</name>
    <dbReference type="NCBI Taxonomy" id="2656787"/>
    <lineage>
        <taxon>Eukaryota</taxon>
        <taxon>Fungi</taxon>
        <taxon>Dikarya</taxon>
        <taxon>Ascomycota</taxon>
        <taxon>Pezizomycotina</taxon>
        <taxon>Leotiomycetes</taxon>
        <taxon>Helotiales</taxon>
        <taxon>Pleuroascaceae</taxon>
        <taxon>Venustampulla</taxon>
    </lineage>
</organism>
<evidence type="ECO:0000256" key="1">
    <source>
        <dbReference type="ARBA" id="ARBA00023002"/>
    </source>
</evidence>
<dbReference type="GO" id="GO:0016491">
    <property type="term" value="F:oxidoreductase activity"/>
    <property type="evidence" value="ECO:0007669"/>
    <property type="project" value="UniProtKB-KW"/>
</dbReference>
<comment type="caution">
    <text evidence="4">The sequence shown here is derived from an EMBL/GenBank/DDBJ whole genome shotgun (WGS) entry which is preliminary data.</text>
</comment>
<dbReference type="RefSeq" id="XP_031873774.1">
    <property type="nucleotide sequence ID" value="XM_032009720.1"/>
</dbReference>
<dbReference type="EMBL" id="NPIC01000001">
    <property type="protein sequence ID" value="RDL41118.1"/>
    <property type="molecule type" value="Genomic_DNA"/>
</dbReference>
<dbReference type="Gene3D" id="3.40.50.80">
    <property type="entry name" value="Nucleotide-binding domain of ferredoxin-NADP reductase (FNR) module"/>
    <property type="match status" value="1"/>
</dbReference>
<dbReference type="SUPFAM" id="SSF52343">
    <property type="entry name" value="Ferredoxin reductase-like, C-terminal NADP-linked domain"/>
    <property type="match status" value="1"/>
</dbReference>
<dbReference type="AlphaFoldDB" id="A0A370U020"/>
<evidence type="ECO:0000256" key="3">
    <source>
        <dbReference type="SAM" id="MobiDB-lite"/>
    </source>
</evidence>
<protein>
    <submittedName>
        <fullName evidence="4">Uncharacterized protein</fullName>
    </submittedName>
</protein>
<evidence type="ECO:0000256" key="2">
    <source>
        <dbReference type="ARBA" id="ARBA00023027"/>
    </source>
</evidence>
<dbReference type="OrthoDB" id="436496at2759"/>
<gene>
    <name evidence="4" type="ORF">BP5553_01097</name>
</gene>